<gene>
    <name evidence="1" type="ORF">PAECIP111893_01194</name>
</gene>
<evidence type="ECO:0000313" key="2">
    <source>
        <dbReference type="Proteomes" id="UP000838686"/>
    </source>
</evidence>
<accession>A0ABM9BZ65</accession>
<dbReference type="InterPro" id="IPR016181">
    <property type="entry name" value="Acyl_CoA_acyltransferase"/>
</dbReference>
<keyword evidence="2" id="KW-1185">Reference proteome</keyword>
<evidence type="ECO:0008006" key="3">
    <source>
        <dbReference type="Google" id="ProtNLM"/>
    </source>
</evidence>
<organism evidence="1 2">
    <name type="scientific">Paenibacillus plantiphilus</name>
    <dbReference type="NCBI Taxonomy" id="2905650"/>
    <lineage>
        <taxon>Bacteria</taxon>
        <taxon>Bacillati</taxon>
        <taxon>Bacillota</taxon>
        <taxon>Bacilli</taxon>
        <taxon>Bacillales</taxon>
        <taxon>Paenibacillaceae</taxon>
        <taxon>Paenibacillus</taxon>
    </lineage>
</organism>
<reference evidence="1" key="1">
    <citation type="submission" date="2022-01" db="EMBL/GenBank/DDBJ databases">
        <authorList>
            <person name="Criscuolo A."/>
        </authorList>
    </citation>
    <scope>NUCLEOTIDE SEQUENCE</scope>
    <source>
        <strain evidence="1">CIP111893</strain>
    </source>
</reference>
<dbReference type="Proteomes" id="UP000838686">
    <property type="component" value="Unassembled WGS sequence"/>
</dbReference>
<dbReference type="Gene3D" id="3.40.630.30">
    <property type="match status" value="1"/>
</dbReference>
<evidence type="ECO:0000313" key="1">
    <source>
        <dbReference type="EMBL" id="CAH1198971.1"/>
    </source>
</evidence>
<name>A0ABM9BZ65_9BACL</name>
<sequence length="247" mass="27165">MKDPLALMNIQAEVLYIHDSRGRITSINEHSRHPAPRLFWGQTRQGSVLRFRSDVPDAIVDRIVHTSSNGGASSQMASIMDALQRHESIRSMWLGPAYVFAASAAEAAVAARDGVVCAGSSQPPESHACNGAVKVTDDNRAYLKDSFKELWTDVLHREPCYMMIEDEKAVSVCFSARATSQAAEAGVETLEGYRGKGHAIAVATAWSEAVRQSGRIPLYSTSWDNYDSQSLAERLKVTQYGTDFSFY</sequence>
<dbReference type="InterPro" id="IPR027365">
    <property type="entry name" value="GNAT_acetyltra_YdfB-like"/>
</dbReference>
<proteinExistence type="predicted"/>
<comment type="caution">
    <text evidence="1">The sequence shown here is derived from an EMBL/GenBank/DDBJ whole genome shotgun (WGS) entry which is preliminary data.</text>
</comment>
<dbReference type="EMBL" id="CAKMMF010000005">
    <property type="protein sequence ID" value="CAH1198971.1"/>
    <property type="molecule type" value="Genomic_DNA"/>
</dbReference>
<dbReference type="Pfam" id="PF12746">
    <property type="entry name" value="GNAT_acetyltran"/>
    <property type="match status" value="1"/>
</dbReference>
<dbReference type="SUPFAM" id="SSF55729">
    <property type="entry name" value="Acyl-CoA N-acyltransferases (Nat)"/>
    <property type="match status" value="1"/>
</dbReference>
<dbReference type="RefSeq" id="WP_236339557.1">
    <property type="nucleotide sequence ID" value="NZ_CAKMMF010000005.1"/>
</dbReference>
<protein>
    <recommendedName>
        <fullName evidence="3">GNAT acetyltransferase</fullName>
    </recommendedName>
</protein>